<proteinExistence type="predicted"/>
<sequence length="433" mass="48399">MRYQSNELQSQEVGKDMVKTTHTTDDVFGISRELPLNYVSRKNVDEVFIDSLSQGKHIVIYGSSKQGKTSLRKKCLSDNDYVVISCQNKWTLADLHAAILKSAGFSVKQSTTKTVSGSNKIAVEGSAGFSIPLFGKATAKAGNEDTATDSESVTFHELELDPDSTNDIIRALEAINFSKFIVLEDFHYLPDDTQRDFSFSLKAFHESSKFTFIVVAVWREENRLIGFNGDLTDRVISVDVDTWGEASLREVITDGGMLLNISFSEEFVQAVLGRAFESVHIVQELCRRAARGIGIYETQDVYKVVGEGIDVPSLSAEIVSQQTGRYKGFLFGFVDGFQETDLEMPKWIIYALLCFPVEELEKGVRLRTITRIIKSQHPRGDKLNNGNITQILISAASLQNKKNIRPLVIDYDTTNTRLHVVDKGFLGREPINL</sequence>
<dbReference type="SUPFAM" id="SSF52540">
    <property type="entry name" value="P-loop containing nucleoside triphosphate hydrolases"/>
    <property type="match status" value="1"/>
</dbReference>
<reference evidence="1 2" key="1">
    <citation type="submission" date="2023-06" db="EMBL/GenBank/DDBJ databases">
        <title>Draft genome sequence of Novosphingobium sp. strain IK01.</title>
        <authorList>
            <person name="Hatamoto M."/>
            <person name="Ikarashi T."/>
            <person name="Yamaguchi T."/>
        </authorList>
    </citation>
    <scope>NUCLEOTIDE SEQUENCE [LARGE SCALE GENOMIC DNA]</scope>
    <source>
        <strain evidence="1 2">IK01</strain>
    </source>
</reference>
<dbReference type="InterPro" id="IPR027417">
    <property type="entry name" value="P-loop_NTPase"/>
</dbReference>
<keyword evidence="2" id="KW-1185">Reference proteome</keyword>
<dbReference type="Proteomes" id="UP001187221">
    <property type="component" value="Unassembled WGS sequence"/>
</dbReference>
<evidence type="ECO:0000313" key="2">
    <source>
        <dbReference type="Proteomes" id="UP001187221"/>
    </source>
</evidence>
<evidence type="ECO:0008006" key="3">
    <source>
        <dbReference type="Google" id="ProtNLM"/>
    </source>
</evidence>
<evidence type="ECO:0000313" key="1">
    <source>
        <dbReference type="EMBL" id="GMM62335.1"/>
    </source>
</evidence>
<dbReference type="RefSeq" id="WP_317975926.1">
    <property type="nucleotide sequence ID" value="NZ_BTFW01000001.1"/>
</dbReference>
<gene>
    <name evidence="1" type="ORF">NUTIK01_31120</name>
</gene>
<protein>
    <recommendedName>
        <fullName evidence="3">ATP-binding protein</fullName>
    </recommendedName>
</protein>
<accession>A0ABQ6PAR4</accession>
<dbReference type="Gene3D" id="3.40.50.300">
    <property type="entry name" value="P-loop containing nucleotide triphosphate hydrolases"/>
    <property type="match status" value="1"/>
</dbReference>
<name>A0ABQ6PAR4_9SPHN</name>
<organism evidence="1 2">
    <name type="scientific">Novosphingobium pituita</name>
    <dbReference type="NCBI Taxonomy" id="3056842"/>
    <lineage>
        <taxon>Bacteria</taxon>
        <taxon>Pseudomonadati</taxon>
        <taxon>Pseudomonadota</taxon>
        <taxon>Alphaproteobacteria</taxon>
        <taxon>Sphingomonadales</taxon>
        <taxon>Sphingomonadaceae</taxon>
        <taxon>Novosphingobium</taxon>
    </lineage>
</organism>
<dbReference type="EMBL" id="BTFW01000001">
    <property type="protein sequence ID" value="GMM62335.1"/>
    <property type="molecule type" value="Genomic_DNA"/>
</dbReference>
<comment type="caution">
    <text evidence="1">The sequence shown here is derived from an EMBL/GenBank/DDBJ whole genome shotgun (WGS) entry which is preliminary data.</text>
</comment>